<protein>
    <recommendedName>
        <fullName evidence="1">ILEI/PANDER domain-containing protein</fullName>
    </recommendedName>
</protein>
<evidence type="ECO:0000313" key="3">
    <source>
        <dbReference type="Proteomes" id="UP000007797"/>
    </source>
</evidence>
<evidence type="ECO:0000259" key="1">
    <source>
        <dbReference type="Pfam" id="PF15711"/>
    </source>
</evidence>
<dbReference type="GeneID" id="14865257"/>
<dbReference type="Pfam" id="PF15711">
    <property type="entry name" value="ILEI"/>
    <property type="match status" value="1"/>
</dbReference>
<name>F4QCQ1_CACFS</name>
<reference evidence="3" key="1">
    <citation type="journal article" date="2011" name="Genome Res.">
        <title>Phylogeny-wide analysis of social amoeba genomes highlights ancient origins for complex intercellular communication.</title>
        <authorList>
            <person name="Heidel A.J."/>
            <person name="Lawal H.M."/>
            <person name="Felder M."/>
            <person name="Schilde C."/>
            <person name="Helps N.R."/>
            <person name="Tunggal B."/>
            <person name="Rivero F."/>
            <person name="John U."/>
            <person name="Schleicher M."/>
            <person name="Eichinger L."/>
            <person name="Platzer M."/>
            <person name="Noegel A.A."/>
            <person name="Schaap P."/>
            <person name="Gloeckner G."/>
        </authorList>
    </citation>
    <scope>NUCLEOTIDE SEQUENCE [LARGE SCALE GENOMIC DNA]</scope>
    <source>
        <strain evidence="3">SH3</strain>
    </source>
</reference>
<accession>F4QCQ1</accession>
<dbReference type="KEGG" id="dfa:DFA_11394"/>
<keyword evidence="3" id="KW-1185">Reference proteome</keyword>
<dbReference type="InterPro" id="IPR039477">
    <property type="entry name" value="ILEI/PANDER_dom"/>
</dbReference>
<dbReference type="EMBL" id="GL883029">
    <property type="protein sequence ID" value="EGG13633.1"/>
    <property type="molecule type" value="Genomic_DNA"/>
</dbReference>
<proteinExistence type="predicted"/>
<dbReference type="RefSeq" id="XP_004350337.1">
    <property type="nucleotide sequence ID" value="XM_004350287.1"/>
</dbReference>
<sequence>MTTLLVSLDRRPKFIWNGRIWAGFAIGSGINLWVDHPGCLCFAPHLNQYPKTKQRMNEFVEMVNSLPPDAQVAIIVYDGFLAGMQDILLPAFQSIGSTRFQEAQHYQKYCMVGRKGGSALESFGDDPLNKGEVRVETNATSIQTSKTSYYDDFDFSQLIKYNNNK</sequence>
<dbReference type="OrthoDB" id="5971574at2759"/>
<dbReference type="Proteomes" id="UP000007797">
    <property type="component" value="Unassembled WGS sequence"/>
</dbReference>
<evidence type="ECO:0000313" key="2">
    <source>
        <dbReference type="EMBL" id="EGG13633.1"/>
    </source>
</evidence>
<organism evidence="2 3">
    <name type="scientific">Cavenderia fasciculata</name>
    <name type="common">Slime mold</name>
    <name type="synonym">Dictyostelium fasciculatum</name>
    <dbReference type="NCBI Taxonomy" id="261658"/>
    <lineage>
        <taxon>Eukaryota</taxon>
        <taxon>Amoebozoa</taxon>
        <taxon>Evosea</taxon>
        <taxon>Eumycetozoa</taxon>
        <taxon>Dictyostelia</taxon>
        <taxon>Acytosteliales</taxon>
        <taxon>Cavenderiaceae</taxon>
        <taxon>Cavenderia</taxon>
    </lineage>
</organism>
<feature type="domain" description="ILEI/PANDER" evidence="1">
    <location>
        <begin position="29"/>
        <end position="117"/>
    </location>
</feature>
<gene>
    <name evidence="2" type="ORF">DFA_11394</name>
</gene>
<dbReference type="AlphaFoldDB" id="F4QCQ1"/>